<organism evidence="3 4">
    <name type="scientific">Trypanosoma conorhini</name>
    <dbReference type="NCBI Taxonomy" id="83891"/>
    <lineage>
        <taxon>Eukaryota</taxon>
        <taxon>Discoba</taxon>
        <taxon>Euglenozoa</taxon>
        <taxon>Kinetoplastea</taxon>
        <taxon>Metakinetoplastina</taxon>
        <taxon>Trypanosomatida</taxon>
        <taxon>Trypanosomatidae</taxon>
        <taxon>Trypanosoma</taxon>
    </lineage>
</organism>
<dbReference type="OrthoDB" id="250093at2759"/>
<feature type="region of interest" description="Disordered" evidence="2">
    <location>
        <begin position="28"/>
        <end position="54"/>
    </location>
</feature>
<dbReference type="AlphaFoldDB" id="A0A422PA36"/>
<gene>
    <name evidence="3" type="ORF">Tco025E_05774</name>
</gene>
<feature type="coiled-coil region" evidence="1">
    <location>
        <begin position="57"/>
        <end position="91"/>
    </location>
</feature>
<evidence type="ECO:0000256" key="2">
    <source>
        <dbReference type="SAM" id="MobiDB-lite"/>
    </source>
</evidence>
<evidence type="ECO:0000313" key="4">
    <source>
        <dbReference type="Proteomes" id="UP000284403"/>
    </source>
</evidence>
<protein>
    <submittedName>
        <fullName evidence="3">Uncharacterized protein</fullName>
    </submittedName>
</protein>
<dbReference type="GeneID" id="40319385"/>
<sequence length="543" mass="61833">MAHAATAEDEIAAICRELDTLKLQLTTASPDSSASSFDGTAAAPHGGDDETGLRPSMEQLLGRLAQEQARRRQLEEELHALRMSQKQMTTESLEEISAKREELSQLTRERDEMRDWLQRGVNECRRVADEAIRLKRVLDERTQRCQLLETAKEELQEKIDTVQRQLADSQSQLEGLQKKECLLEACEGQRARSEQNIVELNEKRQKEYDALVDEAESRRLRAEELESAETCVQLLTERLQQLLTHMERLGQAVRKGCVEEVPADEFFLREGVAEPQHPLDELVARAQAFPRIIAAAIQQLHADIVAFMAEQRCLQAEQAAKQREHLEALHLEKQTLLHKYERERETLTQEIAQLRTELLRVVAKSPEDSDDTSNRQKERIAELEQLLWSNDQQAAENERLRGENDELRGKLRALKIDWKKVHESQLRFQELQVEVDMIARTNARIQKENESLKMTIETRFGQLPAGTQPEQEPHSEQLYPGASGRARGAALTPPGISSIMMNDTDGRRGASASPSASCDHACRSAEREAFQGWKRMVISGYLE</sequence>
<dbReference type="RefSeq" id="XP_029227201.1">
    <property type="nucleotide sequence ID" value="XM_029372665.1"/>
</dbReference>
<evidence type="ECO:0000256" key="1">
    <source>
        <dbReference type="SAM" id="Coils"/>
    </source>
</evidence>
<feature type="coiled-coil region" evidence="1">
    <location>
        <begin position="330"/>
        <end position="364"/>
    </location>
</feature>
<keyword evidence="4" id="KW-1185">Reference proteome</keyword>
<proteinExistence type="predicted"/>
<feature type="region of interest" description="Disordered" evidence="2">
    <location>
        <begin position="465"/>
        <end position="518"/>
    </location>
</feature>
<reference evidence="3 4" key="1">
    <citation type="journal article" date="2018" name="BMC Genomics">
        <title>Genomic comparison of Trypanosoma conorhini and Trypanosoma rangeli to Trypanosoma cruzi strains of high and low virulence.</title>
        <authorList>
            <person name="Bradwell K.R."/>
            <person name="Koparde V.N."/>
            <person name="Matveyev A.V."/>
            <person name="Serrano M.G."/>
            <person name="Alves J.M."/>
            <person name="Parikh H."/>
            <person name="Huang B."/>
            <person name="Lee V."/>
            <person name="Espinosa-Alvarez O."/>
            <person name="Ortiz P.A."/>
            <person name="Costa-Martins A.G."/>
            <person name="Teixeira M.M."/>
            <person name="Buck G.A."/>
        </authorList>
    </citation>
    <scope>NUCLEOTIDE SEQUENCE [LARGE SCALE GENOMIC DNA]</scope>
    <source>
        <strain evidence="3 4">025E</strain>
    </source>
</reference>
<accession>A0A422PA36</accession>
<dbReference type="EMBL" id="MKKU01000358">
    <property type="protein sequence ID" value="RNF14585.1"/>
    <property type="molecule type" value="Genomic_DNA"/>
</dbReference>
<feature type="coiled-coil region" evidence="1">
    <location>
        <begin position="138"/>
        <end position="203"/>
    </location>
</feature>
<keyword evidence="1" id="KW-0175">Coiled coil</keyword>
<feature type="coiled-coil region" evidence="1">
    <location>
        <begin position="390"/>
        <end position="417"/>
    </location>
</feature>
<name>A0A422PA36_9TRYP</name>
<dbReference type="Proteomes" id="UP000284403">
    <property type="component" value="Unassembled WGS sequence"/>
</dbReference>
<evidence type="ECO:0000313" key="3">
    <source>
        <dbReference type="EMBL" id="RNF14585.1"/>
    </source>
</evidence>
<comment type="caution">
    <text evidence="3">The sequence shown here is derived from an EMBL/GenBank/DDBJ whole genome shotgun (WGS) entry which is preliminary data.</text>
</comment>
<feature type="compositionally biased region" description="Polar residues" evidence="2">
    <location>
        <begin position="28"/>
        <end position="38"/>
    </location>
</feature>